<dbReference type="PANTHER" id="PTHR11079">
    <property type="entry name" value="CYTOSINE DEAMINASE FAMILY MEMBER"/>
    <property type="match status" value="1"/>
</dbReference>
<sequence length="174" mass="18467">MGLTRLDIDHLTRCVALAEESLEANDEPFGSILVDADGSVLYEGRNRVAGGDATAHPELAIAQWALANLDPERRAAATVYTSGEHCPMCAGAHGWAGLGRIAFVASAAMLDSWHRDWGVGRGRVAALPINLVVPGIEVVGPAEELVPRIRYLHFQAHQETLRRPAAVKGSGGAT</sequence>
<dbReference type="RefSeq" id="WP_264269930.1">
    <property type="nucleotide sequence ID" value="NZ_BAAAWO010000001.1"/>
</dbReference>
<dbReference type="CDD" id="cd01285">
    <property type="entry name" value="nucleoside_deaminase"/>
    <property type="match status" value="1"/>
</dbReference>
<accession>A0ABU2BL17</accession>
<dbReference type="Proteomes" id="UP001183817">
    <property type="component" value="Unassembled WGS sequence"/>
</dbReference>
<comment type="caution">
    <text evidence="2">The sequence shown here is derived from an EMBL/GenBank/DDBJ whole genome shotgun (WGS) entry which is preliminary data.</text>
</comment>
<proteinExistence type="predicted"/>
<feature type="domain" description="CMP/dCMP-type deaminase" evidence="1">
    <location>
        <begin position="6"/>
        <end position="124"/>
    </location>
</feature>
<protein>
    <submittedName>
        <fullName evidence="2">tRNA(Arg) A34 adenosine deaminase TadA</fullName>
    </submittedName>
</protein>
<dbReference type="InterPro" id="IPR002125">
    <property type="entry name" value="CMP_dCMP_dom"/>
</dbReference>
<keyword evidence="3" id="KW-1185">Reference proteome</keyword>
<dbReference type="PROSITE" id="PS51747">
    <property type="entry name" value="CYT_DCMP_DEAMINASES_2"/>
    <property type="match status" value="1"/>
</dbReference>
<dbReference type="PANTHER" id="PTHR11079:SF179">
    <property type="entry name" value="TRNA(ADENINE(34)) DEAMINASE, CHLOROPLASTIC"/>
    <property type="match status" value="1"/>
</dbReference>
<evidence type="ECO:0000313" key="3">
    <source>
        <dbReference type="Proteomes" id="UP001183817"/>
    </source>
</evidence>
<organism evidence="2 3">
    <name type="scientific">Paeniglutamicibacter sulfureus</name>
    <dbReference type="NCBI Taxonomy" id="43666"/>
    <lineage>
        <taxon>Bacteria</taxon>
        <taxon>Bacillati</taxon>
        <taxon>Actinomycetota</taxon>
        <taxon>Actinomycetes</taxon>
        <taxon>Micrococcales</taxon>
        <taxon>Micrococcaceae</taxon>
        <taxon>Paeniglutamicibacter</taxon>
    </lineage>
</organism>
<reference evidence="2 3" key="1">
    <citation type="submission" date="2023-07" db="EMBL/GenBank/DDBJ databases">
        <title>Sequencing the genomes of 1000 actinobacteria strains.</title>
        <authorList>
            <person name="Klenk H.-P."/>
        </authorList>
    </citation>
    <scope>NUCLEOTIDE SEQUENCE [LARGE SCALE GENOMIC DNA]</scope>
    <source>
        <strain evidence="2 3">DSM 20167</strain>
    </source>
</reference>
<dbReference type="Pfam" id="PF00383">
    <property type="entry name" value="dCMP_cyt_deam_1"/>
    <property type="match status" value="1"/>
</dbReference>
<dbReference type="EMBL" id="JAVDYI010000001">
    <property type="protein sequence ID" value="MDR7358039.1"/>
    <property type="molecule type" value="Genomic_DNA"/>
</dbReference>
<dbReference type="SUPFAM" id="SSF53927">
    <property type="entry name" value="Cytidine deaminase-like"/>
    <property type="match status" value="1"/>
</dbReference>
<name>A0ABU2BL17_9MICC</name>
<evidence type="ECO:0000259" key="1">
    <source>
        <dbReference type="PROSITE" id="PS51747"/>
    </source>
</evidence>
<evidence type="ECO:0000313" key="2">
    <source>
        <dbReference type="EMBL" id="MDR7358039.1"/>
    </source>
</evidence>
<dbReference type="Gene3D" id="3.40.140.10">
    <property type="entry name" value="Cytidine Deaminase, domain 2"/>
    <property type="match status" value="1"/>
</dbReference>
<dbReference type="InterPro" id="IPR016193">
    <property type="entry name" value="Cytidine_deaminase-like"/>
</dbReference>
<gene>
    <name evidence="2" type="ORF">J2S64_001730</name>
</gene>